<keyword evidence="4 8" id="KW-0560">Oxidoreductase</keyword>
<dbReference type="Gene3D" id="1.10.630.10">
    <property type="entry name" value="Cytochrome P450"/>
    <property type="match status" value="2"/>
</dbReference>
<dbReference type="Pfam" id="PF00067">
    <property type="entry name" value="p450"/>
    <property type="match status" value="2"/>
</dbReference>
<sequence length="653" mass="73095">MEFSFPFLNTAIAGLFAVLLFSYYFIQKFRAATNSRGSKPPKLAGGLPLLGHLDLFGGSQLPHITLGALVDKNGPIFTFNIGIHSALVINTWEAAKECFTTNDSIVSSRPATLGIKHLSYDFAMFGFSPYGPYWRKIRKLTSLELLSNRRLELLKSVRVSEVEMRLKKLYKRWTERKDGGSSADISVEMKQWFGDLTLNVILRMIAGKRVLNVVNGNSNDEKEARAWQKAMREFFHLVGMFVLGDAIPWLWWLDLGGHQKAMKKTAKALDSIVMGWLEEHKQRRAKGQDQQDFMGVMLSVLDGAHVSGFDTDTVIKATCLSLILGGSDTTMVTLIWTLSLLLNNRHALKKVHEELDKHVGKERLVNESDISNLVYLQATVKEAMRLCPAGPISGQREFTEDGTVGGYHVPKGTWLLVNLWKIQTDPRVWADPMEFKPERFLTTHKDIDVRGQHFELMPFGSGRRACPGITFGLQVTLLTLAGFLHAFDVSTLKNAPVDMTGSVGLTNMKLSPLDVLGCSCHAKGCKPPKVAGRWPVVGHLRLFGGRPRPSHIPLGALADKYGPVFTINIGVHPVMVVTSWEAAKECFTTNGLIISSRPKTITAEILSFNYAMLGFSPYGTNWREMRKITVQEPLSSRKQELLKYLYKLWTEKK</sequence>
<organism evidence="10 11">
    <name type="scientific">Malus domestica</name>
    <name type="common">Apple</name>
    <name type="synonym">Pyrus malus</name>
    <dbReference type="NCBI Taxonomy" id="3750"/>
    <lineage>
        <taxon>Eukaryota</taxon>
        <taxon>Viridiplantae</taxon>
        <taxon>Streptophyta</taxon>
        <taxon>Embryophyta</taxon>
        <taxon>Tracheophyta</taxon>
        <taxon>Spermatophyta</taxon>
        <taxon>Magnoliopsida</taxon>
        <taxon>eudicotyledons</taxon>
        <taxon>Gunneridae</taxon>
        <taxon>Pentapetalae</taxon>
        <taxon>rosids</taxon>
        <taxon>fabids</taxon>
        <taxon>Rosales</taxon>
        <taxon>Rosaceae</taxon>
        <taxon>Amygdaloideae</taxon>
        <taxon>Maleae</taxon>
        <taxon>Malus</taxon>
    </lineage>
</organism>
<keyword evidence="9" id="KW-0812">Transmembrane</keyword>
<keyword evidence="5 7" id="KW-0408">Iron</keyword>
<evidence type="ECO:0008006" key="12">
    <source>
        <dbReference type="Google" id="ProtNLM"/>
    </source>
</evidence>
<gene>
    <name evidence="10" type="ORF">DVH24_012824</name>
</gene>
<dbReference type="PROSITE" id="PS00086">
    <property type="entry name" value="CYTOCHROME_P450"/>
    <property type="match status" value="1"/>
</dbReference>
<dbReference type="InterPro" id="IPR017972">
    <property type="entry name" value="Cyt_P450_CS"/>
</dbReference>
<dbReference type="SUPFAM" id="SSF48264">
    <property type="entry name" value="Cytochrome P450"/>
    <property type="match status" value="2"/>
</dbReference>
<keyword evidence="9" id="KW-1133">Transmembrane helix</keyword>
<protein>
    <recommendedName>
        <fullName evidence="12">Cytochrome P450</fullName>
    </recommendedName>
</protein>
<evidence type="ECO:0000256" key="4">
    <source>
        <dbReference type="ARBA" id="ARBA00023002"/>
    </source>
</evidence>
<evidence type="ECO:0000313" key="10">
    <source>
        <dbReference type="EMBL" id="RXH73140.1"/>
    </source>
</evidence>
<evidence type="ECO:0000256" key="1">
    <source>
        <dbReference type="ARBA" id="ARBA00010617"/>
    </source>
</evidence>
<dbReference type="PRINTS" id="PR00463">
    <property type="entry name" value="EP450I"/>
</dbReference>
<dbReference type="FunFam" id="1.10.630.10:FF:000026">
    <property type="entry name" value="Cytochrome P450 82C4"/>
    <property type="match status" value="1"/>
</dbReference>
<feature type="binding site" description="axial binding residue" evidence="7">
    <location>
        <position position="466"/>
    </location>
    <ligand>
        <name>heme</name>
        <dbReference type="ChEBI" id="CHEBI:30413"/>
    </ligand>
    <ligandPart>
        <name>Fe</name>
        <dbReference type="ChEBI" id="CHEBI:18248"/>
    </ligandPart>
</feature>
<keyword evidence="9" id="KW-0472">Membrane</keyword>
<reference evidence="10 11" key="1">
    <citation type="submission" date="2018-10" db="EMBL/GenBank/DDBJ databases">
        <title>A high-quality apple genome assembly.</title>
        <authorList>
            <person name="Hu J."/>
        </authorList>
    </citation>
    <scope>NUCLEOTIDE SEQUENCE [LARGE SCALE GENOMIC DNA]</scope>
    <source>
        <strain evidence="11">cv. HFTH1</strain>
        <tissue evidence="10">Young leaf</tissue>
    </source>
</reference>
<dbReference type="InterPro" id="IPR002401">
    <property type="entry name" value="Cyt_P450_E_grp-I"/>
</dbReference>
<evidence type="ECO:0000256" key="7">
    <source>
        <dbReference type="PIRSR" id="PIRSR602401-1"/>
    </source>
</evidence>
<keyword evidence="11" id="KW-1185">Reference proteome</keyword>
<keyword evidence="3 7" id="KW-0479">Metal-binding</keyword>
<dbReference type="InterPro" id="IPR036396">
    <property type="entry name" value="Cyt_P450_sf"/>
</dbReference>
<dbReference type="PANTHER" id="PTHR47947:SF38">
    <property type="entry name" value="CYTOCHROME P450 CYP82D47-LIKE"/>
    <property type="match status" value="1"/>
</dbReference>
<dbReference type="STRING" id="3750.A0A498HQY0"/>
<evidence type="ECO:0000256" key="6">
    <source>
        <dbReference type="ARBA" id="ARBA00023033"/>
    </source>
</evidence>
<dbReference type="PRINTS" id="PR00385">
    <property type="entry name" value="P450"/>
</dbReference>
<dbReference type="GO" id="GO:0020037">
    <property type="term" value="F:heme binding"/>
    <property type="evidence" value="ECO:0007669"/>
    <property type="project" value="InterPro"/>
</dbReference>
<dbReference type="EMBL" id="RDQH01000341">
    <property type="protein sequence ID" value="RXH73140.1"/>
    <property type="molecule type" value="Genomic_DNA"/>
</dbReference>
<dbReference type="GO" id="GO:0005506">
    <property type="term" value="F:iron ion binding"/>
    <property type="evidence" value="ECO:0007669"/>
    <property type="project" value="InterPro"/>
</dbReference>
<dbReference type="PANTHER" id="PTHR47947">
    <property type="entry name" value="CYTOCHROME P450 82C3-RELATED"/>
    <property type="match status" value="1"/>
</dbReference>
<comment type="similarity">
    <text evidence="1 8">Belongs to the cytochrome P450 family.</text>
</comment>
<proteinExistence type="inferred from homology"/>
<evidence type="ECO:0000256" key="3">
    <source>
        <dbReference type="ARBA" id="ARBA00022723"/>
    </source>
</evidence>
<comment type="cofactor">
    <cofactor evidence="7">
        <name>heme</name>
        <dbReference type="ChEBI" id="CHEBI:30413"/>
    </cofactor>
</comment>
<dbReference type="GO" id="GO:0004497">
    <property type="term" value="F:monooxygenase activity"/>
    <property type="evidence" value="ECO:0007669"/>
    <property type="project" value="UniProtKB-KW"/>
</dbReference>
<feature type="transmembrane region" description="Helical" evidence="9">
    <location>
        <begin position="234"/>
        <end position="253"/>
    </location>
</feature>
<dbReference type="InterPro" id="IPR050651">
    <property type="entry name" value="Plant_Cytochrome_P450_Monoox"/>
</dbReference>
<comment type="caution">
    <text evidence="10">The sequence shown here is derived from an EMBL/GenBank/DDBJ whole genome shotgun (WGS) entry which is preliminary data.</text>
</comment>
<evidence type="ECO:0000256" key="8">
    <source>
        <dbReference type="RuleBase" id="RU000461"/>
    </source>
</evidence>
<dbReference type="Proteomes" id="UP000290289">
    <property type="component" value="Chromosome 15"/>
</dbReference>
<dbReference type="InterPro" id="IPR001128">
    <property type="entry name" value="Cyt_P450"/>
</dbReference>
<accession>A0A498HQY0</accession>
<keyword evidence="2 7" id="KW-0349">Heme</keyword>
<feature type="transmembrane region" description="Helical" evidence="9">
    <location>
        <begin position="6"/>
        <end position="26"/>
    </location>
</feature>
<name>A0A498HQY0_MALDO</name>
<evidence type="ECO:0000313" key="11">
    <source>
        <dbReference type="Proteomes" id="UP000290289"/>
    </source>
</evidence>
<evidence type="ECO:0000256" key="5">
    <source>
        <dbReference type="ARBA" id="ARBA00023004"/>
    </source>
</evidence>
<dbReference type="AlphaFoldDB" id="A0A498HQY0"/>
<evidence type="ECO:0000256" key="9">
    <source>
        <dbReference type="SAM" id="Phobius"/>
    </source>
</evidence>
<keyword evidence="6 8" id="KW-0503">Monooxygenase</keyword>
<dbReference type="CDD" id="cd20654">
    <property type="entry name" value="CYP82"/>
    <property type="match status" value="1"/>
</dbReference>
<evidence type="ECO:0000256" key="2">
    <source>
        <dbReference type="ARBA" id="ARBA00022617"/>
    </source>
</evidence>
<dbReference type="GO" id="GO:0016705">
    <property type="term" value="F:oxidoreductase activity, acting on paired donors, with incorporation or reduction of molecular oxygen"/>
    <property type="evidence" value="ECO:0007669"/>
    <property type="project" value="InterPro"/>
</dbReference>